<dbReference type="AlphaFoldDB" id="A0A4C1U4I3"/>
<protein>
    <submittedName>
        <fullName evidence="2">Uncharacterized protein</fullName>
    </submittedName>
</protein>
<proteinExistence type="predicted"/>
<gene>
    <name evidence="2" type="ORF">EVAR_11700_1</name>
</gene>
<keyword evidence="1" id="KW-0472">Membrane</keyword>
<evidence type="ECO:0000313" key="3">
    <source>
        <dbReference type="Proteomes" id="UP000299102"/>
    </source>
</evidence>
<organism evidence="2 3">
    <name type="scientific">Eumeta variegata</name>
    <name type="common">Bagworm moth</name>
    <name type="synonym">Eumeta japonica</name>
    <dbReference type="NCBI Taxonomy" id="151549"/>
    <lineage>
        <taxon>Eukaryota</taxon>
        <taxon>Metazoa</taxon>
        <taxon>Ecdysozoa</taxon>
        <taxon>Arthropoda</taxon>
        <taxon>Hexapoda</taxon>
        <taxon>Insecta</taxon>
        <taxon>Pterygota</taxon>
        <taxon>Neoptera</taxon>
        <taxon>Endopterygota</taxon>
        <taxon>Lepidoptera</taxon>
        <taxon>Glossata</taxon>
        <taxon>Ditrysia</taxon>
        <taxon>Tineoidea</taxon>
        <taxon>Psychidae</taxon>
        <taxon>Oiketicinae</taxon>
        <taxon>Eumeta</taxon>
    </lineage>
</organism>
<dbReference type="Proteomes" id="UP000299102">
    <property type="component" value="Unassembled WGS sequence"/>
</dbReference>
<accession>A0A4C1U4I3</accession>
<evidence type="ECO:0000313" key="2">
    <source>
        <dbReference type="EMBL" id="GBP21305.1"/>
    </source>
</evidence>
<dbReference type="EMBL" id="BGZK01000127">
    <property type="protein sequence ID" value="GBP21305.1"/>
    <property type="molecule type" value="Genomic_DNA"/>
</dbReference>
<sequence length="102" mass="11844">MPLIDNFFGTTYLDPDTDDVIKLYLILAALVGADRLDLYDFKRNFKFCIRVFAVAFNAIIIYSSVRYPCETNRNKIILSCCLTEFYICVLKAHASLDHMRDF</sequence>
<reference evidence="2 3" key="1">
    <citation type="journal article" date="2019" name="Commun. Biol.">
        <title>The bagworm genome reveals a unique fibroin gene that provides high tensile strength.</title>
        <authorList>
            <person name="Kono N."/>
            <person name="Nakamura H."/>
            <person name="Ohtoshi R."/>
            <person name="Tomita M."/>
            <person name="Numata K."/>
            <person name="Arakawa K."/>
        </authorList>
    </citation>
    <scope>NUCLEOTIDE SEQUENCE [LARGE SCALE GENOMIC DNA]</scope>
</reference>
<keyword evidence="3" id="KW-1185">Reference proteome</keyword>
<name>A0A4C1U4I3_EUMVA</name>
<evidence type="ECO:0000256" key="1">
    <source>
        <dbReference type="SAM" id="Phobius"/>
    </source>
</evidence>
<keyword evidence="1" id="KW-0812">Transmembrane</keyword>
<keyword evidence="1" id="KW-1133">Transmembrane helix</keyword>
<feature type="transmembrane region" description="Helical" evidence="1">
    <location>
        <begin position="47"/>
        <end position="65"/>
    </location>
</feature>
<comment type="caution">
    <text evidence="2">The sequence shown here is derived from an EMBL/GenBank/DDBJ whole genome shotgun (WGS) entry which is preliminary data.</text>
</comment>